<proteinExistence type="predicted"/>
<protein>
    <submittedName>
        <fullName evidence="2">Uncharacterized protein</fullName>
    </submittedName>
</protein>
<gene>
    <name evidence="2" type="ORF">A4X06_0g9349</name>
</gene>
<reference evidence="2" key="2">
    <citation type="journal article" date="2019" name="IMA Fungus">
        <title>Genome sequencing and comparison of five Tilletia species to identify candidate genes for the detection of regulated species infecting wheat.</title>
        <authorList>
            <person name="Nguyen H.D.T."/>
            <person name="Sultana T."/>
            <person name="Kesanakurti P."/>
            <person name="Hambleton S."/>
        </authorList>
    </citation>
    <scope>NUCLEOTIDE SEQUENCE</scope>
    <source>
        <strain evidence="2">DAOMC 236426</strain>
    </source>
</reference>
<keyword evidence="3" id="KW-1185">Reference proteome</keyword>
<comment type="caution">
    <text evidence="2">The sequence shown here is derived from an EMBL/GenBank/DDBJ whole genome shotgun (WGS) entry which is preliminary data.</text>
</comment>
<evidence type="ECO:0000256" key="1">
    <source>
        <dbReference type="SAM" id="MobiDB-lite"/>
    </source>
</evidence>
<name>A0A8X7SRZ0_9BASI</name>
<dbReference type="EMBL" id="LWDE02002677">
    <property type="protein sequence ID" value="KAE8237065.1"/>
    <property type="molecule type" value="Genomic_DNA"/>
</dbReference>
<feature type="region of interest" description="Disordered" evidence="1">
    <location>
        <begin position="542"/>
        <end position="565"/>
    </location>
</feature>
<sequence>MSNQLHCDLSSRRGASRIYRLKTPELTRHTAVASMAHSSYTREDPIGVWLREGLARTLHNEYRYGCSPASLLIPQGAHRRILRRQVTRASGVWGRFLHALAHADLRIDDEWIHLEAPALLELPWYIEGQSPNLPAPWTAKTYPTISNRGWITWADVLSKSTPTSKFQTLTPAWPLAPPSPSSTKANHIPRPNTSADRKGPSMGTMIGPFWRSLPLVMQRKLQTTSTGIFEPTADPALQQMRRRDTSATHFPWHKLLVNGKPWTKTTTRQTRTALNRTTPVIITWPGAAMSTPLKQWTQSWTELHSCPLPNRIISDCYLWLHQRTWLATTDDTTLPCPHPLCTCTDSAHHSFVLCPWATTLWTSALTTVHALGVHYPLSMTPELVALGWPDVVHYRPRLILWRTVVIHLLTQLRRPALSRAKSSGTFSLPTASVDRFRSSLQRLLSEAIGLAWARFQAKQERDTHIPLSVFEHQWTRNSTFVTVAPPRPIPSFITSSERAAPASRAASNGLHTSRLLISSSHPSLSNQAPCARYLRNSGGQGIHSMSLAGRGQTRVAGKQMQQRPI</sequence>
<feature type="region of interest" description="Disordered" evidence="1">
    <location>
        <begin position="170"/>
        <end position="201"/>
    </location>
</feature>
<reference evidence="2" key="1">
    <citation type="submission" date="2016-04" db="EMBL/GenBank/DDBJ databases">
        <authorList>
            <person name="Nguyen H.D."/>
            <person name="Samba Siva P."/>
            <person name="Cullis J."/>
            <person name="Levesque C.A."/>
            <person name="Hambleton S."/>
        </authorList>
    </citation>
    <scope>NUCLEOTIDE SEQUENCE</scope>
    <source>
        <strain evidence="2">DAOMC 236426</strain>
    </source>
</reference>
<dbReference type="Proteomes" id="UP000077684">
    <property type="component" value="Unassembled WGS sequence"/>
</dbReference>
<dbReference type="AlphaFoldDB" id="A0A8X7SRZ0"/>
<organism evidence="2 3">
    <name type="scientific">Tilletia controversa</name>
    <name type="common">dwarf bunt fungus</name>
    <dbReference type="NCBI Taxonomy" id="13291"/>
    <lineage>
        <taxon>Eukaryota</taxon>
        <taxon>Fungi</taxon>
        <taxon>Dikarya</taxon>
        <taxon>Basidiomycota</taxon>
        <taxon>Ustilaginomycotina</taxon>
        <taxon>Exobasidiomycetes</taxon>
        <taxon>Tilletiales</taxon>
        <taxon>Tilletiaceae</taxon>
        <taxon>Tilletia</taxon>
    </lineage>
</organism>
<accession>A0A8X7SRZ0</accession>
<evidence type="ECO:0000313" key="2">
    <source>
        <dbReference type="EMBL" id="KAE8237065.1"/>
    </source>
</evidence>
<evidence type="ECO:0000313" key="3">
    <source>
        <dbReference type="Proteomes" id="UP000077684"/>
    </source>
</evidence>